<organism evidence="1 2">
    <name type="scientific">Perkinsus olseni</name>
    <name type="common">Perkinsus atlanticus</name>
    <dbReference type="NCBI Taxonomy" id="32597"/>
    <lineage>
        <taxon>Eukaryota</taxon>
        <taxon>Sar</taxon>
        <taxon>Alveolata</taxon>
        <taxon>Perkinsozoa</taxon>
        <taxon>Perkinsea</taxon>
        <taxon>Perkinsida</taxon>
        <taxon>Perkinsidae</taxon>
        <taxon>Perkinsus</taxon>
    </lineage>
</organism>
<protein>
    <submittedName>
        <fullName evidence="1">Uncharacterized protein</fullName>
    </submittedName>
</protein>
<sequence>LRRLLEYIHEKNPRIIGAWARVYDDDDDFVLKDPIKEAYVDAGFEDSGVFHLAHNFVYTFPPKKASTSASRRGKKSLPILSHRAKILESFFDELVQANISDHVYRQRCRDDNHVSCWK</sequence>
<feature type="non-terminal residue" evidence="1">
    <location>
        <position position="118"/>
    </location>
</feature>
<evidence type="ECO:0000313" key="2">
    <source>
        <dbReference type="Proteomes" id="UP000541610"/>
    </source>
</evidence>
<name>A0A7J6P1H6_PEROL</name>
<accession>A0A7J6P1H6</accession>
<dbReference type="Proteomes" id="UP000541610">
    <property type="component" value="Unassembled WGS sequence"/>
</dbReference>
<proteinExistence type="predicted"/>
<gene>
    <name evidence="1" type="ORF">FOZ60_000975</name>
</gene>
<comment type="caution">
    <text evidence="1">The sequence shown here is derived from an EMBL/GenBank/DDBJ whole genome shotgun (WGS) entry which is preliminary data.</text>
</comment>
<evidence type="ECO:0000313" key="1">
    <source>
        <dbReference type="EMBL" id="KAF4689965.1"/>
    </source>
</evidence>
<reference evidence="1 2" key="1">
    <citation type="submission" date="2020-04" db="EMBL/GenBank/DDBJ databases">
        <title>Perkinsus olseni comparative genomics.</title>
        <authorList>
            <person name="Bogema D.R."/>
        </authorList>
    </citation>
    <scope>NUCLEOTIDE SEQUENCE [LARGE SCALE GENOMIC DNA]</scope>
    <source>
        <strain evidence="1">00978-12</strain>
    </source>
</reference>
<dbReference type="EMBL" id="JABANP010000111">
    <property type="protein sequence ID" value="KAF4689965.1"/>
    <property type="molecule type" value="Genomic_DNA"/>
</dbReference>
<dbReference type="AlphaFoldDB" id="A0A7J6P1H6"/>